<keyword evidence="2" id="KW-1133">Transmembrane helix</keyword>
<name>A0A7J7PBY7_9MAGN</name>
<dbReference type="OrthoDB" id="1689567at2759"/>
<keyword evidence="2" id="KW-0812">Transmembrane</keyword>
<evidence type="ECO:0000256" key="1">
    <source>
        <dbReference type="ARBA" id="ARBA00023303"/>
    </source>
</evidence>
<dbReference type="GO" id="GO:0005886">
    <property type="term" value="C:plasma membrane"/>
    <property type="evidence" value="ECO:0007669"/>
    <property type="project" value="TreeGrafter"/>
</dbReference>
<feature type="transmembrane region" description="Helical" evidence="2">
    <location>
        <begin position="243"/>
        <end position="267"/>
    </location>
</feature>
<keyword evidence="1" id="KW-0407">Ion channel</keyword>
<feature type="domain" description="CSC1/OSCA1-like cytosolic" evidence="4">
    <location>
        <begin position="104"/>
        <end position="230"/>
    </location>
</feature>
<gene>
    <name evidence="5" type="ORF">GIB67_005057</name>
</gene>
<evidence type="ECO:0000313" key="5">
    <source>
        <dbReference type="EMBL" id="KAF6176708.1"/>
    </source>
</evidence>
<dbReference type="InterPro" id="IPR045122">
    <property type="entry name" value="Csc1-like"/>
</dbReference>
<reference evidence="5 6" key="1">
    <citation type="journal article" date="2020" name="IScience">
        <title>Genome Sequencing of the Endangered Kingdonia uniflora (Circaeasteraceae, Ranunculales) Reveals Potential Mechanisms of Evolutionary Specialization.</title>
        <authorList>
            <person name="Sun Y."/>
            <person name="Deng T."/>
            <person name="Zhang A."/>
            <person name="Moore M.J."/>
            <person name="Landis J.B."/>
            <person name="Lin N."/>
            <person name="Zhang H."/>
            <person name="Zhang X."/>
            <person name="Huang J."/>
            <person name="Zhang X."/>
            <person name="Sun H."/>
            <person name="Wang H."/>
        </authorList>
    </citation>
    <scope>NUCLEOTIDE SEQUENCE [LARGE SCALE GENOMIC DNA]</scope>
    <source>
        <strain evidence="5">TB1705</strain>
        <tissue evidence="5">Leaf</tissue>
    </source>
</reference>
<evidence type="ECO:0008006" key="7">
    <source>
        <dbReference type="Google" id="ProtNLM"/>
    </source>
</evidence>
<dbReference type="PANTHER" id="PTHR13018">
    <property type="entry name" value="PROBABLE MEMBRANE PROTEIN DUF221-RELATED"/>
    <property type="match status" value="1"/>
</dbReference>
<evidence type="ECO:0000259" key="3">
    <source>
        <dbReference type="Pfam" id="PF02714"/>
    </source>
</evidence>
<dbReference type="InterPro" id="IPR027815">
    <property type="entry name" value="CSC1/OSCA1-like_cyt"/>
</dbReference>
<evidence type="ECO:0000313" key="6">
    <source>
        <dbReference type="Proteomes" id="UP000541444"/>
    </source>
</evidence>
<evidence type="ECO:0000259" key="4">
    <source>
        <dbReference type="Pfam" id="PF14703"/>
    </source>
</evidence>
<comment type="caution">
    <text evidence="5">The sequence shown here is derived from an EMBL/GenBank/DDBJ whole genome shotgun (WGS) entry which is preliminary data.</text>
</comment>
<feature type="domain" description="CSC1/OSCA1-like 7TM region" evidence="3">
    <location>
        <begin position="297"/>
        <end position="508"/>
    </location>
</feature>
<protein>
    <recommendedName>
        <fullName evidence="7">CSC1-like protein</fullName>
    </recommendedName>
</protein>
<feature type="domain" description="CSC1/OSCA1-like 7TM region" evidence="3">
    <location>
        <begin position="241"/>
        <end position="286"/>
    </location>
</feature>
<dbReference type="AlphaFoldDB" id="A0A7J7PBY7"/>
<dbReference type="Proteomes" id="UP000541444">
    <property type="component" value="Unassembled WGS sequence"/>
</dbReference>
<evidence type="ECO:0000256" key="2">
    <source>
        <dbReference type="SAM" id="Phobius"/>
    </source>
</evidence>
<proteinExistence type="predicted"/>
<dbReference type="InterPro" id="IPR003864">
    <property type="entry name" value="CSC1/OSCA1-like_7TM"/>
</dbReference>
<dbReference type="PANTHER" id="PTHR13018:SF96">
    <property type="entry name" value="OS05G0393800 PROTEIN"/>
    <property type="match status" value="1"/>
</dbReference>
<accession>A0A7J7PBY7</accession>
<dbReference type="Pfam" id="PF14703">
    <property type="entry name" value="PHM7_cyt"/>
    <property type="match status" value="1"/>
</dbReference>
<feature type="transmembrane region" description="Helical" evidence="2">
    <location>
        <begin position="470"/>
        <end position="498"/>
    </location>
</feature>
<dbReference type="EMBL" id="JACGCM010000060">
    <property type="protein sequence ID" value="KAF6176708.1"/>
    <property type="molecule type" value="Genomic_DNA"/>
</dbReference>
<feature type="transmembrane region" description="Helical" evidence="2">
    <location>
        <begin position="322"/>
        <end position="342"/>
    </location>
</feature>
<feature type="transmembrane region" description="Helical" evidence="2">
    <location>
        <begin position="363"/>
        <end position="382"/>
    </location>
</feature>
<keyword evidence="1" id="KW-0406">Ion transport</keyword>
<keyword evidence="6" id="KW-1185">Reference proteome</keyword>
<dbReference type="Pfam" id="PF02714">
    <property type="entry name" value="RSN1_7TM"/>
    <property type="match status" value="2"/>
</dbReference>
<keyword evidence="2" id="KW-0472">Membrane</keyword>
<dbReference type="GO" id="GO:0005227">
    <property type="term" value="F:calcium-activated cation channel activity"/>
    <property type="evidence" value="ECO:0007669"/>
    <property type="project" value="InterPro"/>
</dbReference>
<organism evidence="5 6">
    <name type="scientific">Kingdonia uniflora</name>
    <dbReference type="NCBI Taxonomy" id="39325"/>
    <lineage>
        <taxon>Eukaryota</taxon>
        <taxon>Viridiplantae</taxon>
        <taxon>Streptophyta</taxon>
        <taxon>Embryophyta</taxon>
        <taxon>Tracheophyta</taxon>
        <taxon>Spermatophyta</taxon>
        <taxon>Magnoliopsida</taxon>
        <taxon>Ranunculales</taxon>
        <taxon>Circaeasteraceae</taxon>
        <taxon>Kingdonia</taxon>
    </lineage>
</organism>
<sequence>MTPHEYSGLSGYRSSIRGSIPLARRAREDGLCMPKGTYLSPYPRLLPDSLHTKRYLHLQKYFLLPIAFSETVPVGLAPCGGVLVFLTYPACGLARFSRVPWISQVVYNANSLTKMVEKKKGLQNRLNYYQNKFDRNSDKRPTTKTGLWGLWGKHVDAIDYYTDEIEKLCKEEASERQMVVEDPKAIMPAAFISFRTRWGAAVCAQTQQSSNPTTWLTEWAPEPRDVYWANLAIPFFELTIRRLIMAVSTFFLTFFFMIPIALVQSLANIDGIEKVMPFLKPIIEKQVFVNRLAPLEQTLTVVNPILTDILKRWKVVKSVIQGFLPGIALKIFLILLPTILMTMSKIEGYTSLSLLERRSAGKYYLFILVNVFLGSIITGTAFQQLHNFIHQAANEIPKTIGVSIPMKATFFITYIMVDGWAGIAGEILRLVPLVMFHLKNQLLVKTVQDREHAMDPGSLDFSSSEPRIQLYFLLGFVYSVVTPILLPFIVIFFGFSYLVFRHQVCYISHIVYYICLKLILYELGVLRNLIICGMWIMWSGVIKGIDSDLAILVEGELRDEESRKVYEALNGSIREAVIPLEWTIGSFRLAMAPGREKETNATKKLITVESLAELSDQFQQLVTTFSARALHPSPQPTPLGAMTKLPLIFESTDTKSVKSTARNGSGFERGSGDRYSFGNVDDVGFIVHLGGRRGVPPWERHRALTKQTHDLHLKVPEFYGKLDADTFIDWLDKDEKIFIYKRYGDPKQVAIVESRFFGYALMWWNNVQQYRRSQGYLIITEWSKKRRDMIERFIPMNCDEIIFWKLQSLMMGLSTIDDYTDQFYFLEFRARLRGTEQQRVSRHKKCNCLAFAKKVGLVVDVMRENVIATVL</sequence>
<keyword evidence="1" id="KW-0813">Transport</keyword>
<feature type="transmembrane region" description="Helical" evidence="2">
    <location>
        <begin position="510"/>
        <end position="538"/>
    </location>
</feature>